<dbReference type="EMBL" id="CM029039">
    <property type="protein sequence ID" value="KAG2639536.1"/>
    <property type="molecule type" value="Genomic_DNA"/>
</dbReference>
<protein>
    <submittedName>
        <fullName evidence="2">Uncharacterized protein</fullName>
    </submittedName>
</protein>
<evidence type="ECO:0000313" key="3">
    <source>
        <dbReference type="Proteomes" id="UP000823388"/>
    </source>
</evidence>
<comment type="caution">
    <text evidence="2">The sequence shown here is derived from an EMBL/GenBank/DDBJ whole genome shotgun (WGS) entry which is preliminary data.</text>
</comment>
<organism evidence="2 3">
    <name type="scientific">Panicum virgatum</name>
    <name type="common">Blackwell switchgrass</name>
    <dbReference type="NCBI Taxonomy" id="38727"/>
    <lineage>
        <taxon>Eukaryota</taxon>
        <taxon>Viridiplantae</taxon>
        <taxon>Streptophyta</taxon>
        <taxon>Embryophyta</taxon>
        <taxon>Tracheophyta</taxon>
        <taxon>Spermatophyta</taxon>
        <taxon>Magnoliopsida</taxon>
        <taxon>Liliopsida</taxon>
        <taxon>Poales</taxon>
        <taxon>Poaceae</taxon>
        <taxon>PACMAD clade</taxon>
        <taxon>Panicoideae</taxon>
        <taxon>Panicodae</taxon>
        <taxon>Paniceae</taxon>
        <taxon>Panicinae</taxon>
        <taxon>Panicum</taxon>
        <taxon>Panicum sect. Hiantes</taxon>
    </lineage>
</organism>
<evidence type="ECO:0000313" key="2">
    <source>
        <dbReference type="EMBL" id="KAG2639536.1"/>
    </source>
</evidence>
<feature type="region of interest" description="Disordered" evidence="1">
    <location>
        <begin position="101"/>
        <end position="147"/>
    </location>
</feature>
<dbReference type="Proteomes" id="UP000823388">
    <property type="component" value="Chromosome 2K"/>
</dbReference>
<name>A0A8T0W0S3_PANVG</name>
<feature type="compositionally biased region" description="Basic and acidic residues" evidence="1">
    <location>
        <begin position="124"/>
        <end position="141"/>
    </location>
</feature>
<reference evidence="2" key="1">
    <citation type="submission" date="2020-05" db="EMBL/GenBank/DDBJ databases">
        <title>WGS assembly of Panicum virgatum.</title>
        <authorList>
            <person name="Lovell J.T."/>
            <person name="Jenkins J."/>
            <person name="Shu S."/>
            <person name="Juenger T.E."/>
            <person name="Schmutz J."/>
        </authorList>
    </citation>
    <scope>NUCLEOTIDE SEQUENCE</scope>
    <source>
        <strain evidence="2">AP13</strain>
    </source>
</reference>
<gene>
    <name evidence="2" type="ORF">PVAP13_2KG004401</name>
</gene>
<accession>A0A8T0W0S3</accession>
<keyword evidence="3" id="KW-1185">Reference proteome</keyword>
<dbReference type="AlphaFoldDB" id="A0A8T0W0S3"/>
<proteinExistence type="predicted"/>
<sequence>MRRRRRPHPPDLGETSREGAVELRGWAGRDTASAPCHSCATPLLARSCSPPLLRRHSGPSRPWTRLASSFVTSCSPSKEGGGPYSATTASVRARELELRRRSRRECERRGGGGAEEVAAGARASEGRRGANEGGSRRRGADDGGWPSSSIMESESCFRLEFSVQTKGKMELSVCEYLEVDTCNARRVFLRRDDNELSCQPTAQRLTEVYCAGGRRCAPSLSGRLAGDSSWGGSVWEETPDAWQ</sequence>
<evidence type="ECO:0000256" key="1">
    <source>
        <dbReference type="SAM" id="MobiDB-lite"/>
    </source>
</evidence>
<feature type="compositionally biased region" description="Basic and acidic residues" evidence="1">
    <location>
        <begin position="101"/>
        <end position="110"/>
    </location>
</feature>